<dbReference type="EMBL" id="QGGT01000004">
    <property type="protein sequence ID" value="PWK33498.1"/>
    <property type="molecule type" value="Genomic_DNA"/>
</dbReference>
<protein>
    <submittedName>
        <fullName evidence="1">Uncharacterized protein</fullName>
    </submittedName>
</protein>
<proteinExistence type="predicted"/>
<organism evidence="1 2">
    <name type="scientific">Cupriavidus plantarum</name>
    <dbReference type="NCBI Taxonomy" id="942865"/>
    <lineage>
        <taxon>Bacteria</taxon>
        <taxon>Pseudomonadati</taxon>
        <taxon>Pseudomonadota</taxon>
        <taxon>Betaproteobacteria</taxon>
        <taxon>Burkholderiales</taxon>
        <taxon>Burkholderiaceae</taxon>
        <taxon>Cupriavidus</taxon>
    </lineage>
</organism>
<name>A0A316ESF7_9BURK</name>
<sequence>MPPLSIPQTGLDWNWAYLVLGRALYVACEFEGQCRSLAFILKLNEPQPGGRSDDAFFEALTKLVNKYRLNDFNTLIAGRAKLAEDYVDMLDAAREARNYVAHEAAEELDRLAKLTGGFDQWREIMASKLRDIGLGRLIVAILLSRNSAEETPLREDINAYRETIESWALSRSA</sequence>
<evidence type="ECO:0000313" key="2">
    <source>
        <dbReference type="Proteomes" id="UP000245754"/>
    </source>
</evidence>
<keyword evidence="2" id="KW-1185">Reference proteome</keyword>
<evidence type="ECO:0000313" key="1">
    <source>
        <dbReference type="EMBL" id="PWK33498.1"/>
    </source>
</evidence>
<reference evidence="1 2" key="1">
    <citation type="submission" date="2018-05" db="EMBL/GenBank/DDBJ databases">
        <title>Genomic Encyclopedia of Type Strains, Phase IV (KMG-V): Genome sequencing to study the core and pangenomes of soil and plant-associated prokaryotes.</title>
        <authorList>
            <person name="Whitman W."/>
        </authorList>
    </citation>
    <scope>NUCLEOTIDE SEQUENCE [LARGE SCALE GENOMIC DNA]</scope>
    <source>
        <strain evidence="1 2">SLV-132</strain>
    </source>
</reference>
<dbReference type="Proteomes" id="UP000245754">
    <property type="component" value="Unassembled WGS sequence"/>
</dbReference>
<accession>A0A316ESF7</accession>
<comment type="caution">
    <text evidence="1">The sequence shown here is derived from an EMBL/GenBank/DDBJ whole genome shotgun (WGS) entry which is preliminary data.</text>
</comment>
<dbReference type="RefSeq" id="WP_258308079.1">
    <property type="nucleotide sequence ID" value="NZ_QGGT01000004.1"/>
</dbReference>
<gene>
    <name evidence="1" type="ORF">C7419_104173</name>
</gene>
<dbReference type="AlphaFoldDB" id="A0A316ESF7"/>